<keyword evidence="3" id="KW-1185">Reference proteome</keyword>
<dbReference type="AlphaFoldDB" id="A0A0L6CHH4"/>
<reference evidence="3" key="1">
    <citation type="submission" date="2015-03" db="EMBL/GenBank/DDBJ databases">
        <title>Luteipulveratus halotolerans sp. nov., a novel actinobacterium (Dermacoccaceae) from Sarawak, Malaysia.</title>
        <authorList>
            <person name="Juboi H."/>
            <person name="Basik A."/>
            <person name="Shamsul S.S."/>
            <person name="Arnold P."/>
            <person name="Schmitt E.K."/>
            <person name="Sanglier J.-J."/>
            <person name="Yeo T."/>
        </authorList>
    </citation>
    <scope>NUCLEOTIDE SEQUENCE [LARGE SCALE GENOMIC DNA]</scope>
    <source>
        <strain evidence="3">C296001</strain>
    </source>
</reference>
<keyword evidence="1" id="KW-0812">Transmembrane</keyword>
<organism evidence="2 3">
    <name type="scientific">Luteipulveratus halotolerans</name>
    <dbReference type="NCBI Taxonomy" id="1631356"/>
    <lineage>
        <taxon>Bacteria</taxon>
        <taxon>Bacillati</taxon>
        <taxon>Actinomycetota</taxon>
        <taxon>Actinomycetes</taxon>
        <taxon>Micrococcales</taxon>
        <taxon>Dermacoccaceae</taxon>
        <taxon>Luteipulveratus</taxon>
    </lineage>
</organism>
<name>A0A0L6CHH4_9MICO</name>
<feature type="transmembrane region" description="Helical" evidence="1">
    <location>
        <begin position="79"/>
        <end position="99"/>
    </location>
</feature>
<sequence length="120" mass="12682">MPTESADERTVLIPRTGTRVVLLIAVGLLVLAAYLFFSPVTLTGKTGAQFGCGSAFSPATDPFPKNVCGDLPEVARFRAILTAAAGVLIGGVGTAMFGFERRTQTRRAGRREVEDGHSAR</sequence>
<gene>
    <name evidence="2" type="ORF">VV01_09075</name>
</gene>
<protein>
    <submittedName>
        <fullName evidence="2">Uncharacterized protein</fullName>
    </submittedName>
</protein>
<evidence type="ECO:0000313" key="2">
    <source>
        <dbReference type="EMBL" id="KNX37261.1"/>
    </source>
</evidence>
<dbReference type="Proteomes" id="UP000037397">
    <property type="component" value="Unassembled WGS sequence"/>
</dbReference>
<proteinExistence type="predicted"/>
<evidence type="ECO:0000256" key="1">
    <source>
        <dbReference type="SAM" id="Phobius"/>
    </source>
</evidence>
<keyword evidence="1" id="KW-0472">Membrane</keyword>
<dbReference type="EMBL" id="LAIR01000002">
    <property type="protein sequence ID" value="KNX37261.1"/>
    <property type="molecule type" value="Genomic_DNA"/>
</dbReference>
<dbReference type="OrthoDB" id="5148530at2"/>
<keyword evidence="1" id="KW-1133">Transmembrane helix</keyword>
<feature type="transmembrane region" description="Helical" evidence="1">
    <location>
        <begin position="20"/>
        <end position="37"/>
    </location>
</feature>
<dbReference type="RefSeq" id="WP_050669600.1">
    <property type="nucleotide sequence ID" value="NZ_LAIR01000002.1"/>
</dbReference>
<dbReference type="STRING" id="1631356.VV01_09075"/>
<comment type="caution">
    <text evidence="2">The sequence shown here is derived from an EMBL/GenBank/DDBJ whole genome shotgun (WGS) entry which is preliminary data.</text>
</comment>
<evidence type="ECO:0000313" key="3">
    <source>
        <dbReference type="Proteomes" id="UP000037397"/>
    </source>
</evidence>
<accession>A0A0L6CHH4</accession>